<dbReference type="Pfam" id="PF08450">
    <property type="entry name" value="SGL"/>
    <property type="match status" value="1"/>
</dbReference>
<organism evidence="3 4">
    <name type="scientific">Kribbella capetownensis</name>
    <dbReference type="NCBI Taxonomy" id="1572659"/>
    <lineage>
        <taxon>Bacteria</taxon>
        <taxon>Bacillati</taxon>
        <taxon>Actinomycetota</taxon>
        <taxon>Actinomycetes</taxon>
        <taxon>Propionibacteriales</taxon>
        <taxon>Kribbellaceae</taxon>
        <taxon>Kribbella</taxon>
    </lineage>
</organism>
<dbReference type="PANTHER" id="PTHR31460">
    <property type="match status" value="1"/>
</dbReference>
<evidence type="ECO:0000313" key="3">
    <source>
        <dbReference type="EMBL" id="TCC48997.1"/>
    </source>
</evidence>
<dbReference type="PANTHER" id="PTHR31460:SF3">
    <property type="entry name" value="MESOCENTIN"/>
    <property type="match status" value="1"/>
</dbReference>
<sequence length="329" mass="34990">MRFKALVALSTALLFLATPAHGSAFPEVVNGSAPSLHPEGTAYDPTRNAFLVSSIRHGTVSVVRPDGRTSTLISHPWMISTLGVKVDVRRQRVLVAHGDLGVGARSTPETAMHRSGIGIFDLRTGALRQFVDLAAVAGPGLHLANDLALASDGTAYVTDALSDALLRIDVRGRAAVLVRDARFHDPDPPTSFGLNGIVWHPRGYLLVVKSWGGQLFRISLGHKPSVRQVATDQPIHNGDGLVLRPDGSLLAVTNPLGPQGVSAVRLLRSRDGWSSARTTCLLPWPDVAPTTATRTPAGNYVLDGRLDVLFGGSGSDHFTLRKATFSAMC</sequence>
<evidence type="ECO:0000313" key="4">
    <source>
        <dbReference type="Proteomes" id="UP000293342"/>
    </source>
</evidence>
<evidence type="ECO:0000256" key="1">
    <source>
        <dbReference type="SAM" id="SignalP"/>
    </source>
</evidence>
<feature type="domain" description="SMP-30/Gluconolactonase/LRE-like region" evidence="2">
    <location>
        <begin position="38"/>
        <end position="249"/>
    </location>
</feature>
<dbReference type="InterPro" id="IPR013658">
    <property type="entry name" value="SGL"/>
</dbReference>
<feature type="chain" id="PRO_5038509111" description="SMP-30/Gluconolactonase/LRE-like region domain-containing protein" evidence="1">
    <location>
        <begin position="23"/>
        <end position="329"/>
    </location>
</feature>
<keyword evidence="1" id="KW-0732">Signal</keyword>
<dbReference type="OrthoDB" id="504981at2"/>
<keyword evidence="4" id="KW-1185">Reference proteome</keyword>
<accession>A0A4R0JRB1</accession>
<dbReference type="Gene3D" id="2.120.10.30">
    <property type="entry name" value="TolB, C-terminal domain"/>
    <property type="match status" value="1"/>
</dbReference>
<name>A0A4R0JRB1_9ACTN</name>
<evidence type="ECO:0000259" key="2">
    <source>
        <dbReference type="Pfam" id="PF08450"/>
    </source>
</evidence>
<dbReference type="EMBL" id="SJKD01000004">
    <property type="protein sequence ID" value="TCC48997.1"/>
    <property type="molecule type" value="Genomic_DNA"/>
</dbReference>
<feature type="signal peptide" evidence="1">
    <location>
        <begin position="1"/>
        <end position="22"/>
    </location>
</feature>
<gene>
    <name evidence="3" type="ORF">E0H75_20805</name>
</gene>
<dbReference type="InterPro" id="IPR053224">
    <property type="entry name" value="Sensory_adhesion_molecule"/>
</dbReference>
<reference evidence="3 4" key="1">
    <citation type="submission" date="2019-02" db="EMBL/GenBank/DDBJ databases">
        <title>Kribbella capetownensis sp. nov. and Kribbella speibonae sp. nov., isolated from soil.</title>
        <authorList>
            <person name="Curtis S.M."/>
            <person name="Norton I."/>
            <person name="Everest G.J."/>
            <person name="Meyers P.R."/>
        </authorList>
    </citation>
    <scope>NUCLEOTIDE SEQUENCE [LARGE SCALE GENOMIC DNA]</scope>
    <source>
        <strain evidence="3 4">YM53</strain>
    </source>
</reference>
<dbReference type="Proteomes" id="UP000293342">
    <property type="component" value="Unassembled WGS sequence"/>
</dbReference>
<comment type="caution">
    <text evidence="3">The sequence shown here is derived from an EMBL/GenBank/DDBJ whole genome shotgun (WGS) entry which is preliminary data.</text>
</comment>
<dbReference type="RefSeq" id="WP_131515234.1">
    <property type="nucleotide sequence ID" value="NZ_SJKD01000004.1"/>
</dbReference>
<protein>
    <recommendedName>
        <fullName evidence="2">SMP-30/Gluconolactonase/LRE-like region domain-containing protein</fullName>
    </recommendedName>
</protein>
<dbReference type="SUPFAM" id="SSF63829">
    <property type="entry name" value="Calcium-dependent phosphotriesterase"/>
    <property type="match status" value="1"/>
</dbReference>
<dbReference type="AlphaFoldDB" id="A0A4R0JRB1"/>
<dbReference type="InterPro" id="IPR011042">
    <property type="entry name" value="6-blade_b-propeller_TolB-like"/>
</dbReference>
<proteinExistence type="predicted"/>